<keyword evidence="15" id="KW-1185">Reference proteome</keyword>
<organism evidence="15 16">
    <name type="scientific">Meloidogyne javanica</name>
    <name type="common">Root-knot nematode worm</name>
    <dbReference type="NCBI Taxonomy" id="6303"/>
    <lineage>
        <taxon>Eukaryota</taxon>
        <taxon>Metazoa</taxon>
        <taxon>Ecdysozoa</taxon>
        <taxon>Nematoda</taxon>
        <taxon>Chromadorea</taxon>
        <taxon>Rhabditida</taxon>
        <taxon>Tylenchina</taxon>
        <taxon>Tylenchomorpha</taxon>
        <taxon>Tylenchoidea</taxon>
        <taxon>Meloidogynidae</taxon>
        <taxon>Meloidogyninae</taxon>
        <taxon>Meloidogyne</taxon>
        <taxon>Meloidogyne incognita group</taxon>
    </lineage>
</organism>
<comment type="similarity">
    <text evidence="10">In the N-terminal section; belongs to the non-receptor class of the protein-tyrosine phosphatase family.</text>
</comment>
<accession>A0A915MQ48</accession>
<evidence type="ECO:0000256" key="11">
    <source>
        <dbReference type="PIRSR" id="PIRSR036958-1"/>
    </source>
</evidence>
<comment type="similarity">
    <text evidence="10">In the C-terminal section; belongs to the eukaryotic GTase family.</text>
</comment>
<dbReference type="InterPro" id="IPR012340">
    <property type="entry name" value="NA-bd_OB-fold"/>
</dbReference>
<dbReference type="InterPro" id="IPR013846">
    <property type="entry name" value="mRNA_cap_enzyme_C"/>
</dbReference>
<keyword evidence="10" id="KW-0378">Hydrolase</keyword>
<keyword evidence="4 10" id="KW-0548">Nucleotidyltransferase</keyword>
<dbReference type="PANTHER" id="PTHR10367:SF17">
    <property type="entry name" value="MRNA-CAPPING ENZYME"/>
    <property type="match status" value="1"/>
</dbReference>
<dbReference type="GO" id="GO:0005634">
    <property type="term" value="C:nucleus"/>
    <property type="evidence" value="ECO:0007669"/>
    <property type="project" value="UniProtKB-SubCell"/>
</dbReference>
<dbReference type="GO" id="GO:0005525">
    <property type="term" value="F:GTP binding"/>
    <property type="evidence" value="ECO:0007669"/>
    <property type="project" value="UniProtKB-UniRule"/>
</dbReference>
<evidence type="ECO:0000256" key="8">
    <source>
        <dbReference type="ARBA" id="ARBA00023242"/>
    </source>
</evidence>
<dbReference type="PROSITE" id="PS00383">
    <property type="entry name" value="TYR_PHOSPHATASE_1"/>
    <property type="match status" value="1"/>
</dbReference>
<feature type="binding site" evidence="12">
    <location>
        <position position="328"/>
    </location>
    <ligand>
        <name>GTP</name>
        <dbReference type="ChEBI" id="CHEBI:37565"/>
    </ligand>
</feature>
<dbReference type="Pfam" id="PF01331">
    <property type="entry name" value="mRNA_cap_enzyme"/>
    <property type="match status" value="1"/>
</dbReference>
<evidence type="ECO:0000259" key="14">
    <source>
        <dbReference type="PROSITE" id="PS50056"/>
    </source>
</evidence>
<dbReference type="Pfam" id="PF03919">
    <property type="entry name" value="mRNA_cap_C"/>
    <property type="match status" value="1"/>
</dbReference>
<evidence type="ECO:0000256" key="7">
    <source>
        <dbReference type="ARBA" id="ARBA00023134"/>
    </source>
</evidence>
<dbReference type="Gene3D" id="3.30.470.30">
    <property type="entry name" value="DNA ligase/mRNA capping enzyme"/>
    <property type="match status" value="2"/>
</dbReference>
<dbReference type="InterPro" id="IPR000387">
    <property type="entry name" value="Tyr_Pase_dom"/>
</dbReference>
<dbReference type="InterPro" id="IPR016130">
    <property type="entry name" value="Tyr_Pase_AS"/>
</dbReference>
<evidence type="ECO:0000256" key="3">
    <source>
        <dbReference type="ARBA" id="ARBA00022679"/>
    </source>
</evidence>
<evidence type="ECO:0000256" key="9">
    <source>
        <dbReference type="ARBA" id="ARBA00044624"/>
    </source>
</evidence>
<keyword evidence="7 10" id="KW-0342">GTP-binding</keyword>
<reference evidence="16" key="1">
    <citation type="submission" date="2022-11" db="UniProtKB">
        <authorList>
            <consortium name="WormBaseParasite"/>
        </authorList>
    </citation>
    <scope>IDENTIFICATION</scope>
</reference>
<evidence type="ECO:0000256" key="5">
    <source>
        <dbReference type="ARBA" id="ARBA00022741"/>
    </source>
</evidence>
<evidence type="ECO:0000256" key="4">
    <source>
        <dbReference type="ARBA" id="ARBA00022695"/>
    </source>
</evidence>
<dbReference type="Pfam" id="PF00782">
    <property type="entry name" value="DSPc"/>
    <property type="match status" value="1"/>
</dbReference>
<keyword evidence="2 10" id="KW-0507">mRNA processing</keyword>
<feature type="domain" description="Tyrosine specific protein phosphatases" evidence="14">
    <location>
        <begin position="133"/>
        <end position="193"/>
    </location>
</feature>
<dbReference type="InterPro" id="IPR017074">
    <property type="entry name" value="mRNA_cap_enz_bifunc"/>
</dbReference>
<sequence length="585" mass="67570">MSKRIRQENFVNGDKGNVQKANNQWSKPKTRLPARWLYCPPMGKVVARKFLPMKTPLDTSYDHLIESPKYYFHPDMVFRTPLRDVNSGAQILLWIDLTNSTSFYQPSEIPSPCKYEKIKMVGHGEAPSVEQTERFIGIVDKFFEEHPNDIVVVHCTHGFNRTGFLIASYLFKRDGLSIEMAVQEFASCRPMGIYKQLYLDELHKRFGDEDDEKIESHGRPLWENGPLSNEEFTMDGIFTIGEEKELNSNGHQQQNDLSISPSTSNLNIDNLVFNSNSSSPGKKAKTAPLFMDGRVPNVYFVDDPDLPSFIRRYLVLIDGPNRVFAFDRDNNPFQINNVTFLNAKAKCLSHLKCPISDEDLKETLVDAEMGVNLKKEKFSVRFEAIEKELISPRIEAFKAGIVNRDSEPMGVRRKSFWPIESTYKLFQPGFLGAVTSCHEIDGIVFQPVNRHYEPGRFNYLLKWKPPELSTIDFRLEIKKIQRPGELTQWVGDLHVLHLDRPFGRLLKVTNQMRQYDKKIIECKFVRDKGVCGWEFMRERTDKSHPNALSTAESVLLTIFLNNIFDFEEDINFEVIFNFIVKEAIL</sequence>
<feature type="binding site" evidence="12">
    <location>
        <position position="312"/>
    </location>
    <ligand>
        <name>GTP</name>
        <dbReference type="ChEBI" id="CHEBI:37565"/>
    </ligand>
</feature>
<comment type="catalytic activity">
    <reaction evidence="9">
        <text>a 5'-end diphospho-ribonucleoside in mRNA + GTP + H(+) = a 5'-end (5'-triphosphoguanosine)-ribonucleoside in mRNA + diphosphate</text>
        <dbReference type="Rhea" id="RHEA:67012"/>
        <dbReference type="Rhea" id="RHEA-COMP:17165"/>
        <dbReference type="Rhea" id="RHEA-COMP:17166"/>
        <dbReference type="ChEBI" id="CHEBI:15378"/>
        <dbReference type="ChEBI" id="CHEBI:33019"/>
        <dbReference type="ChEBI" id="CHEBI:37565"/>
        <dbReference type="ChEBI" id="CHEBI:167616"/>
        <dbReference type="ChEBI" id="CHEBI:167617"/>
        <dbReference type="EC" id="2.7.7.50"/>
    </reaction>
    <physiologicalReaction direction="left-to-right" evidence="9">
        <dbReference type="Rhea" id="RHEA:67013"/>
    </physiologicalReaction>
</comment>
<dbReference type="PROSITE" id="PS50056">
    <property type="entry name" value="TYR_PHOSPHATASE_2"/>
    <property type="match status" value="1"/>
</dbReference>
<proteinExistence type="inferred from homology"/>
<dbReference type="SUPFAM" id="SSF52799">
    <property type="entry name" value="(Phosphotyrosine protein) phosphatases II"/>
    <property type="match status" value="1"/>
</dbReference>
<feature type="active site" description="Phosphocysteine intermediate" evidence="11">
    <location>
        <position position="155"/>
    </location>
</feature>
<evidence type="ECO:0000313" key="16">
    <source>
        <dbReference type="WBParaSite" id="scaffold4391_cov207.g8064"/>
    </source>
</evidence>
<feature type="binding site" evidence="12">
    <location>
        <begin position="537"/>
        <end position="542"/>
    </location>
    <ligand>
        <name>GTP</name>
        <dbReference type="ChEBI" id="CHEBI:37565"/>
    </ligand>
</feature>
<evidence type="ECO:0000256" key="10">
    <source>
        <dbReference type="PIRNR" id="PIRNR036958"/>
    </source>
</evidence>
<evidence type="ECO:0000256" key="13">
    <source>
        <dbReference type="SAM" id="MobiDB-lite"/>
    </source>
</evidence>
<dbReference type="WBParaSite" id="scaffold4391_cov207.g8064">
    <property type="protein sequence ID" value="scaffold4391_cov207.g8064"/>
    <property type="gene ID" value="scaffold4391_cov207.g8064"/>
</dbReference>
<dbReference type="GO" id="GO:0004721">
    <property type="term" value="F:phosphoprotein phosphatase activity"/>
    <property type="evidence" value="ECO:0007669"/>
    <property type="project" value="UniProtKB-UniRule"/>
</dbReference>
<evidence type="ECO:0000256" key="2">
    <source>
        <dbReference type="ARBA" id="ARBA00022664"/>
    </source>
</evidence>
<dbReference type="GO" id="GO:0006370">
    <property type="term" value="P:7-methylguanosine mRNA capping"/>
    <property type="evidence" value="ECO:0007669"/>
    <property type="project" value="UniProtKB-UniRule"/>
</dbReference>
<dbReference type="PANTHER" id="PTHR10367">
    <property type="entry name" value="MRNA-CAPPING ENZYME"/>
    <property type="match status" value="1"/>
</dbReference>
<dbReference type="SUPFAM" id="SSF50249">
    <property type="entry name" value="Nucleic acid-binding proteins"/>
    <property type="match status" value="1"/>
</dbReference>
<name>A0A915MQ48_MELJA</name>
<dbReference type="Gene3D" id="3.90.190.10">
    <property type="entry name" value="Protein tyrosine phosphatase superfamily"/>
    <property type="match status" value="1"/>
</dbReference>
<feature type="binding site" evidence="12">
    <location>
        <begin position="462"/>
        <end position="464"/>
    </location>
    <ligand>
        <name>GTP</name>
        <dbReference type="ChEBI" id="CHEBI:37565"/>
    </ligand>
</feature>
<comment type="subcellular location">
    <subcellularLocation>
        <location evidence="1 10">Nucleus</location>
    </subcellularLocation>
</comment>
<dbReference type="Proteomes" id="UP000887561">
    <property type="component" value="Unplaced"/>
</dbReference>
<dbReference type="InterPro" id="IPR029021">
    <property type="entry name" value="Prot-tyrosine_phosphatase-like"/>
</dbReference>
<dbReference type="PIRSF" id="PIRSF036958">
    <property type="entry name" value="mRNA_capping_HCE"/>
    <property type="match status" value="1"/>
</dbReference>
<dbReference type="CDD" id="cd07895">
    <property type="entry name" value="Adenylation_mRNA_capping"/>
    <property type="match status" value="1"/>
</dbReference>
<evidence type="ECO:0000256" key="12">
    <source>
        <dbReference type="PIRSR" id="PIRSR036958-3"/>
    </source>
</evidence>
<dbReference type="GO" id="GO:0005524">
    <property type="term" value="F:ATP binding"/>
    <property type="evidence" value="ECO:0007669"/>
    <property type="project" value="InterPro"/>
</dbReference>
<dbReference type="EC" id="3.6.1.74" evidence="10"/>
<dbReference type="SUPFAM" id="SSF56091">
    <property type="entry name" value="DNA ligase/mRNA capping enzyme, catalytic domain"/>
    <property type="match status" value="1"/>
</dbReference>
<evidence type="ECO:0000256" key="1">
    <source>
        <dbReference type="ARBA" id="ARBA00004123"/>
    </source>
</evidence>
<dbReference type="GO" id="GO:0004484">
    <property type="term" value="F:mRNA guanylyltransferase activity"/>
    <property type="evidence" value="ECO:0007669"/>
    <property type="project" value="UniProtKB-UniRule"/>
</dbReference>
<comment type="catalytic activity">
    <reaction evidence="10">
        <text>a 5'-end triphospho-ribonucleoside in mRNA + H2O = a 5'-end diphospho-ribonucleoside in mRNA + phosphate + H(+)</text>
        <dbReference type="Rhea" id="RHEA:67004"/>
        <dbReference type="Rhea" id="RHEA-COMP:17164"/>
        <dbReference type="Rhea" id="RHEA-COMP:17165"/>
        <dbReference type="ChEBI" id="CHEBI:15377"/>
        <dbReference type="ChEBI" id="CHEBI:15378"/>
        <dbReference type="ChEBI" id="CHEBI:43474"/>
        <dbReference type="ChEBI" id="CHEBI:167616"/>
        <dbReference type="ChEBI" id="CHEBI:167618"/>
        <dbReference type="EC" id="3.6.1.74"/>
    </reaction>
</comment>
<dbReference type="AlphaFoldDB" id="A0A915MQ48"/>
<dbReference type="GO" id="GO:0004651">
    <property type="term" value="F:polynucleotide 5'-phosphatase activity"/>
    <property type="evidence" value="ECO:0007669"/>
    <property type="project" value="UniProtKB-UniRule"/>
</dbReference>
<keyword evidence="5 10" id="KW-0547">Nucleotide-binding</keyword>
<keyword evidence="3 10" id="KW-0808">Transferase</keyword>
<feature type="region of interest" description="Disordered" evidence="13">
    <location>
        <begin position="1"/>
        <end position="26"/>
    </location>
</feature>
<dbReference type="InterPro" id="IPR001339">
    <property type="entry name" value="mRNA_cap_enzyme_adenylation"/>
</dbReference>
<dbReference type="Gene3D" id="2.40.50.140">
    <property type="entry name" value="Nucleic acid-binding proteins"/>
    <property type="match status" value="1"/>
</dbReference>
<evidence type="ECO:0000313" key="15">
    <source>
        <dbReference type="Proteomes" id="UP000887561"/>
    </source>
</evidence>
<keyword evidence="6 10" id="KW-0506">mRNA capping</keyword>
<dbReference type="GO" id="GO:0140818">
    <property type="term" value="F:mRNA 5'-triphosphate monophosphatase activity"/>
    <property type="evidence" value="ECO:0007669"/>
    <property type="project" value="UniProtKB-EC"/>
</dbReference>
<dbReference type="EC" id="2.7.7.50" evidence="10"/>
<keyword evidence="8 10" id="KW-0539">Nucleus</keyword>
<dbReference type="InterPro" id="IPR000340">
    <property type="entry name" value="Dual-sp_phosphatase_cat-dom"/>
</dbReference>
<evidence type="ECO:0000256" key="6">
    <source>
        <dbReference type="ARBA" id="ARBA00023042"/>
    </source>
</evidence>
<comment type="function">
    <text evidence="10">Bifunctional mRNA-capping enzyme exhibiting RNA 5'-triphosphate monophosphatase activity in the N-terminal part and mRNA guanylyltransferase activity in the C-terminal part. Catalyzes the first two steps of cap formation: by removing the gamma-phosphate from the 5'-triphosphate end of nascent mRNA to yield a diphosphate end, and by transferring the GMP moiety of GTP to the 5'-diphosphate terminus of RNA via a covalent enzyme-GMP reaction intermediate.</text>
</comment>
<protein>
    <recommendedName>
        <fullName evidence="10">mRNA-capping enzyme</fullName>
    </recommendedName>
    <domain>
        <recommendedName>
            <fullName evidence="10">mRNA 5'-triphosphate monophosphatase</fullName>
            <ecNumber evidence="10">3.6.1.74</ecNumber>
        </recommendedName>
        <alternativeName>
            <fullName evidence="10">mRNA 5'-phosphatase</fullName>
        </alternativeName>
    </domain>
    <domain>
        <recommendedName>
            <fullName evidence="10">mRNA guanylyltransferase</fullName>
            <ecNumber evidence="10">2.7.7.50</ecNumber>
        </recommendedName>
        <alternativeName>
            <fullName evidence="10">GTP--RNA guanylyltransferase</fullName>
            <shortName evidence="10">GTase</shortName>
        </alternativeName>
    </domain>
</protein>
<dbReference type="InterPro" id="IPR051029">
    <property type="entry name" value="mRNA_Capping_Enz/RNA_Phosphat"/>
</dbReference>